<evidence type="ECO:0000256" key="3">
    <source>
        <dbReference type="ARBA" id="ARBA00022723"/>
    </source>
</evidence>
<dbReference type="RefSeq" id="WP_228854351.1">
    <property type="nucleotide sequence ID" value="NZ_AP024086.1"/>
</dbReference>
<dbReference type="InterPro" id="IPR050627">
    <property type="entry name" value="Nitroreductase/BluB"/>
</dbReference>
<reference evidence="8" key="1">
    <citation type="submission" date="2020-09" db="EMBL/GenBank/DDBJ databases">
        <title>Desulfogranum mesoprofundum gen. nov., sp. nov., a novel mesophilic, sulfate-reducing chemolithoautotroph isolated from a deep-sea hydrothermal vent chimney in the Suiyo Seamount.</title>
        <authorList>
            <person name="Hashimoto Y."/>
            <person name="Nakagawa S."/>
        </authorList>
    </citation>
    <scope>NUCLEOTIDE SEQUENCE</scope>
    <source>
        <strain evidence="8">KT2</strain>
    </source>
</reference>
<evidence type="ECO:0000256" key="6">
    <source>
        <dbReference type="ARBA" id="ARBA00023014"/>
    </source>
</evidence>
<feature type="domain" description="4Fe-4S ferredoxin-type" evidence="7">
    <location>
        <begin position="34"/>
        <end position="61"/>
    </location>
</feature>
<evidence type="ECO:0000256" key="1">
    <source>
        <dbReference type="ARBA" id="ARBA00022630"/>
    </source>
</evidence>
<evidence type="ECO:0000313" key="8">
    <source>
        <dbReference type="EMBL" id="BCL61945.1"/>
    </source>
</evidence>
<evidence type="ECO:0000259" key="7">
    <source>
        <dbReference type="PROSITE" id="PS51379"/>
    </source>
</evidence>
<dbReference type="Proteomes" id="UP000826725">
    <property type="component" value="Chromosome"/>
</dbReference>
<organism evidence="8 9">
    <name type="scientific">Desulfomarina profundi</name>
    <dbReference type="NCBI Taxonomy" id="2772557"/>
    <lineage>
        <taxon>Bacteria</taxon>
        <taxon>Pseudomonadati</taxon>
        <taxon>Thermodesulfobacteriota</taxon>
        <taxon>Desulfobulbia</taxon>
        <taxon>Desulfobulbales</taxon>
        <taxon>Desulfobulbaceae</taxon>
        <taxon>Desulfomarina</taxon>
    </lineage>
</organism>
<feature type="domain" description="4Fe-4S ferredoxin-type" evidence="7">
    <location>
        <begin position="3"/>
        <end position="32"/>
    </location>
</feature>
<dbReference type="GO" id="GO:0016491">
    <property type="term" value="F:oxidoreductase activity"/>
    <property type="evidence" value="ECO:0007669"/>
    <property type="project" value="UniProtKB-KW"/>
</dbReference>
<sequence length="303" mass="33533">MKATAAINKVICTACGCCISVCPHDAIELGEENAVFQAESCFGCCHCMAVCPVDAVRVFRLDNGRELLPVSFPDDITFSGRTGVEAMLNLMMSRRSCRNYLEEPVPLEIMEMLAETGTTAPSGTNSQSWVFHFFPERKDVLYLAGLTADYYARLNRQARSPLLRLLMKIFGSDELGSYYRNYHDSVEEALRAWREEGRDQLFHGAAAAILVTVERNASCPVEDGLLATQNILLAAHGMGLGSCLIGFVVEAMRRSPAMCRKLGIGTNEEICSVIALGYPDVKFVRPAGRKKVVKRIFCRRDKV</sequence>
<keyword evidence="5" id="KW-0408">Iron</keyword>
<evidence type="ECO:0000256" key="2">
    <source>
        <dbReference type="ARBA" id="ARBA00022643"/>
    </source>
</evidence>
<dbReference type="EMBL" id="AP024086">
    <property type="protein sequence ID" value="BCL61945.1"/>
    <property type="molecule type" value="Genomic_DNA"/>
</dbReference>
<dbReference type="PROSITE" id="PS51379">
    <property type="entry name" value="4FE4S_FER_2"/>
    <property type="match status" value="2"/>
</dbReference>
<dbReference type="InterPro" id="IPR017896">
    <property type="entry name" value="4Fe4S_Fe-S-bd"/>
</dbReference>
<name>A0A8D5FJG3_9BACT</name>
<dbReference type="PROSITE" id="PS00198">
    <property type="entry name" value="4FE4S_FER_1"/>
    <property type="match status" value="1"/>
</dbReference>
<accession>A0A8D5FJG3</accession>
<evidence type="ECO:0000313" key="9">
    <source>
        <dbReference type="Proteomes" id="UP000826725"/>
    </source>
</evidence>
<keyword evidence="2" id="KW-0288">FMN</keyword>
<gene>
    <name evidence="8" type="ORF">DGMP_26380</name>
</gene>
<keyword evidence="1" id="KW-0285">Flavoprotein</keyword>
<dbReference type="GO" id="GO:0046872">
    <property type="term" value="F:metal ion binding"/>
    <property type="evidence" value="ECO:0007669"/>
    <property type="project" value="UniProtKB-KW"/>
</dbReference>
<dbReference type="PANTHER" id="PTHR23026">
    <property type="entry name" value="NADPH NITROREDUCTASE"/>
    <property type="match status" value="1"/>
</dbReference>
<dbReference type="KEGG" id="dbk:DGMP_26380"/>
<dbReference type="InterPro" id="IPR029479">
    <property type="entry name" value="Nitroreductase"/>
</dbReference>
<protein>
    <submittedName>
        <fullName evidence="8">Reductase</fullName>
    </submittedName>
</protein>
<keyword evidence="6" id="KW-0411">Iron-sulfur</keyword>
<keyword evidence="4" id="KW-0560">Oxidoreductase</keyword>
<keyword evidence="9" id="KW-1185">Reference proteome</keyword>
<dbReference type="Pfam" id="PF13237">
    <property type="entry name" value="Fer4_10"/>
    <property type="match status" value="1"/>
</dbReference>
<dbReference type="PANTHER" id="PTHR23026:SF90">
    <property type="entry name" value="IODOTYROSINE DEIODINASE 1"/>
    <property type="match status" value="1"/>
</dbReference>
<keyword evidence="3" id="KW-0479">Metal-binding</keyword>
<dbReference type="AlphaFoldDB" id="A0A8D5FJG3"/>
<dbReference type="GO" id="GO:0051536">
    <property type="term" value="F:iron-sulfur cluster binding"/>
    <property type="evidence" value="ECO:0007669"/>
    <property type="project" value="UniProtKB-KW"/>
</dbReference>
<evidence type="ECO:0000256" key="4">
    <source>
        <dbReference type="ARBA" id="ARBA00023002"/>
    </source>
</evidence>
<proteinExistence type="predicted"/>
<dbReference type="Pfam" id="PF00881">
    <property type="entry name" value="Nitroreductase"/>
    <property type="match status" value="1"/>
</dbReference>
<dbReference type="InterPro" id="IPR017900">
    <property type="entry name" value="4Fe4S_Fe_S_CS"/>
</dbReference>
<evidence type="ECO:0000256" key="5">
    <source>
        <dbReference type="ARBA" id="ARBA00023004"/>
    </source>
</evidence>